<gene>
    <name evidence="1" type="ORF">DVS81_12450</name>
</gene>
<dbReference type="Proteomes" id="UP000253831">
    <property type="component" value="Unassembled WGS sequence"/>
</dbReference>
<proteinExistence type="predicted"/>
<comment type="caution">
    <text evidence="1">The sequence shown here is derived from an EMBL/GenBank/DDBJ whole genome shotgun (WGS) entry which is preliminary data.</text>
</comment>
<accession>A0A369XLE9</accession>
<organism evidence="1 2">
    <name type="scientific">Candidatus Accumulibacter meliphilus</name>
    <dbReference type="NCBI Taxonomy" id="2211374"/>
    <lineage>
        <taxon>Bacteria</taxon>
        <taxon>Pseudomonadati</taxon>
        <taxon>Pseudomonadota</taxon>
        <taxon>Betaproteobacteria</taxon>
        <taxon>Candidatus Accumulibacter</taxon>
    </lineage>
</organism>
<protein>
    <submittedName>
        <fullName evidence="1">Uncharacterized protein</fullName>
    </submittedName>
</protein>
<dbReference type="Gene3D" id="3.30.2210.10">
    <property type="entry name" value="Integron cassette protein superfamily"/>
    <property type="match status" value="1"/>
</dbReference>
<reference evidence="1 2" key="1">
    <citation type="submission" date="2018-05" db="EMBL/GenBank/DDBJ databases">
        <title>Integrated omic analyses show evidence that a Ca. Accumulibacter phosphatis strain performs denitrification under micro-aerobic conditions.</title>
        <authorList>
            <person name="Camejo P.Y."/>
            <person name="Katherine M.D."/>
            <person name="Daniel N.R."/>
        </authorList>
    </citation>
    <scope>NUCLEOTIDE SEQUENCE [LARGE SCALE GENOMIC DNA]</scope>
    <source>
        <strain evidence="1">UW-LDO-IC</strain>
    </source>
</reference>
<sequence length="109" mass="12734">MNEYSFEVYNRRHAGHVTYNLRKTKDGWHISHIAINGDCKPDGSDLFYTNFEQNYINFPSGFGSFLNHVWSLLDTEEITEDQAQSKLQELADWVSTCEKSQPNWNGWNV</sequence>
<dbReference type="AlphaFoldDB" id="A0A369XLE9"/>
<evidence type="ECO:0000313" key="2">
    <source>
        <dbReference type="Proteomes" id="UP000253831"/>
    </source>
</evidence>
<name>A0A369XLE9_9PROT</name>
<dbReference type="EMBL" id="QPGA01000024">
    <property type="protein sequence ID" value="RDE50170.1"/>
    <property type="molecule type" value="Genomic_DNA"/>
</dbReference>
<evidence type="ECO:0000313" key="1">
    <source>
        <dbReference type="EMBL" id="RDE50170.1"/>
    </source>
</evidence>
<dbReference type="InterPro" id="IPR048474">
    <property type="entry name" value="M1E1E6-like_sf"/>
</dbReference>